<evidence type="ECO:0000313" key="1">
    <source>
        <dbReference type="EMBL" id="MBP1971169.1"/>
    </source>
</evidence>
<dbReference type="EMBL" id="JAGGKX010000022">
    <property type="protein sequence ID" value="MBP1971169.1"/>
    <property type="molecule type" value="Genomic_DNA"/>
</dbReference>
<organism evidence="1 2">
    <name type="scientific">Virgibacillus natechei</name>
    <dbReference type="NCBI Taxonomy" id="1216297"/>
    <lineage>
        <taxon>Bacteria</taxon>
        <taxon>Bacillati</taxon>
        <taxon>Bacillota</taxon>
        <taxon>Bacilli</taxon>
        <taxon>Bacillales</taxon>
        <taxon>Bacillaceae</taxon>
        <taxon>Virgibacillus</taxon>
    </lineage>
</organism>
<dbReference type="InterPro" id="IPR045527">
    <property type="entry name" value="DUF6470"/>
</dbReference>
<dbReference type="Pfam" id="PF20074">
    <property type="entry name" value="DUF6470"/>
    <property type="match status" value="1"/>
</dbReference>
<dbReference type="RefSeq" id="WP_209464238.1">
    <property type="nucleotide sequence ID" value="NZ_CP110224.1"/>
</dbReference>
<name>A0ABS4IMF7_9BACI</name>
<keyword evidence="2" id="KW-1185">Reference proteome</keyword>
<accession>A0ABS4IMF7</accession>
<sequence length="187" mass="21181">MQVPQIRMESQLAQIQIQHTPSNQQISQPEAELSIQQPQAELSMNTTPSKLQIDQTKAWEDMNVMHIFKWNAKNSQAAQSDWLNGLERRTQQGAELMKIESDGAPISNQAVTNAFDDKRALGIDFIPSPFAVETNYQPSTVQIDVQTYKPIINAEARSPVHQYEPGSVETSMKQYQHLEIDVINLFT</sequence>
<protein>
    <submittedName>
        <fullName evidence="1">Uncharacterized protein</fullName>
    </submittedName>
</protein>
<comment type="caution">
    <text evidence="1">The sequence shown here is derived from an EMBL/GenBank/DDBJ whole genome shotgun (WGS) entry which is preliminary data.</text>
</comment>
<dbReference type="Proteomes" id="UP001519345">
    <property type="component" value="Unassembled WGS sequence"/>
</dbReference>
<evidence type="ECO:0000313" key="2">
    <source>
        <dbReference type="Proteomes" id="UP001519345"/>
    </source>
</evidence>
<proteinExistence type="predicted"/>
<gene>
    <name evidence="1" type="ORF">J2Z83_003308</name>
</gene>
<reference evidence="1 2" key="1">
    <citation type="submission" date="2021-03" db="EMBL/GenBank/DDBJ databases">
        <title>Genomic Encyclopedia of Type Strains, Phase IV (KMG-IV): sequencing the most valuable type-strain genomes for metagenomic binning, comparative biology and taxonomic classification.</title>
        <authorList>
            <person name="Goeker M."/>
        </authorList>
    </citation>
    <scope>NUCLEOTIDE SEQUENCE [LARGE SCALE GENOMIC DNA]</scope>
    <source>
        <strain evidence="1 2">DSM 25609</strain>
    </source>
</reference>